<dbReference type="EMBL" id="BEGY01000023">
    <property type="protein sequence ID" value="GAX77306.1"/>
    <property type="molecule type" value="Genomic_DNA"/>
</dbReference>
<gene>
    <name evidence="6" type="ORF">CEUSTIGMA_g4752.t1</name>
</gene>
<keyword evidence="2" id="KW-0689">Ribosomal protein</keyword>
<feature type="domain" description="Large ribosomal subunit protein bL12 C-terminal" evidence="5">
    <location>
        <begin position="37"/>
        <end position="103"/>
    </location>
</feature>
<dbReference type="CDD" id="cd00387">
    <property type="entry name" value="Ribosomal_L7_L12"/>
    <property type="match status" value="1"/>
</dbReference>
<dbReference type="InterPro" id="IPR000206">
    <property type="entry name" value="Ribosomal_bL12"/>
</dbReference>
<dbReference type="Pfam" id="PF00542">
    <property type="entry name" value="Ribosomal_L12"/>
    <property type="match status" value="1"/>
</dbReference>
<evidence type="ECO:0000256" key="4">
    <source>
        <dbReference type="SAM" id="MobiDB-lite"/>
    </source>
</evidence>
<dbReference type="NCBIfam" id="TIGR00855">
    <property type="entry name" value="L12"/>
    <property type="match status" value="1"/>
</dbReference>
<organism evidence="6 7">
    <name type="scientific">Chlamydomonas eustigma</name>
    <dbReference type="NCBI Taxonomy" id="1157962"/>
    <lineage>
        <taxon>Eukaryota</taxon>
        <taxon>Viridiplantae</taxon>
        <taxon>Chlorophyta</taxon>
        <taxon>core chlorophytes</taxon>
        <taxon>Chlorophyceae</taxon>
        <taxon>CS clade</taxon>
        <taxon>Chlamydomonadales</taxon>
        <taxon>Chlamydomonadaceae</taxon>
        <taxon>Chlamydomonas</taxon>
    </lineage>
</organism>
<evidence type="ECO:0000313" key="7">
    <source>
        <dbReference type="Proteomes" id="UP000232323"/>
    </source>
</evidence>
<dbReference type="OrthoDB" id="250175at2759"/>
<reference evidence="6 7" key="1">
    <citation type="submission" date="2017-08" db="EMBL/GenBank/DDBJ databases">
        <title>Acidophilic green algal genome provides insights into adaptation to an acidic environment.</title>
        <authorList>
            <person name="Hirooka S."/>
            <person name="Hirose Y."/>
            <person name="Kanesaki Y."/>
            <person name="Higuchi S."/>
            <person name="Fujiwara T."/>
            <person name="Onuma R."/>
            <person name="Era A."/>
            <person name="Ohbayashi R."/>
            <person name="Uzuka A."/>
            <person name="Nozaki H."/>
            <person name="Yoshikawa H."/>
            <person name="Miyagishima S.Y."/>
        </authorList>
    </citation>
    <scope>NUCLEOTIDE SEQUENCE [LARGE SCALE GENOMIC DNA]</scope>
    <source>
        <strain evidence="6 7">NIES-2499</strain>
    </source>
</reference>
<accession>A0A250X2M7</accession>
<comment type="caution">
    <text evidence="6">The sequence shown here is derived from an EMBL/GenBank/DDBJ whole genome shotgun (WGS) entry which is preliminary data.</text>
</comment>
<evidence type="ECO:0000256" key="2">
    <source>
        <dbReference type="ARBA" id="ARBA00022980"/>
    </source>
</evidence>
<evidence type="ECO:0000313" key="6">
    <source>
        <dbReference type="EMBL" id="GAX77306.1"/>
    </source>
</evidence>
<protein>
    <recommendedName>
        <fullName evidence="5">Large ribosomal subunit protein bL12 C-terminal domain-containing protein</fullName>
    </recommendedName>
</protein>
<dbReference type="Gene3D" id="3.30.1390.10">
    <property type="match status" value="1"/>
</dbReference>
<keyword evidence="7" id="KW-1185">Reference proteome</keyword>
<evidence type="ECO:0000259" key="5">
    <source>
        <dbReference type="Pfam" id="PF00542"/>
    </source>
</evidence>
<dbReference type="GO" id="GO:0006412">
    <property type="term" value="P:translation"/>
    <property type="evidence" value="ECO:0007669"/>
    <property type="project" value="InterPro"/>
</dbReference>
<dbReference type="GO" id="GO:1990904">
    <property type="term" value="C:ribonucleoprotein complex"/>
    <property type="evidence" value="ECO:0007669"/>
    <property type="project" value="UniProtKB-KW"/>
</dbReference>
<dbReference type="GO" id="GO:0005840">
    <property type="term" value="C:ribosome"/>
    <property type="evidence" value="ECO:0007669"/>
    <property type="project" value="UniProtKB-KW"/>
</dbReference>
<dbReference type="Proteomes" id="UP000232323">
    <property type="component" value="Unassembled WGS sequence"/>
</dbReference>
<dbReference type="STRING" id="1157962.A0A250X2M7"/>
<sequence>MAMAMPAKGMSPGTTSASSAPPTETAPPVEKKEKTEFEVKLESFTPEGKIKVIKEVRSITNLGLKEAKELVEKAPIVVKSNVPKADAEAMKKQLEAAGAKVALE</sequence>
<evidence type="ECO:0000256" key="3">
    <source>
        <dbReference type="ARBA" id="ARBA00023274"/>
    </source>
</evidence>
<keyword evidence="3" id="KW-0687">Ribonucleoprotein</keyword>
<dbReference type="SUPFAM" id="SSF54736">
    <property type="entry name" value="ClpS-like"/>
    <property type="match status" value="1"/>
</dbReference>
<dbReference type="InterPro" id="IPR013823">
    <property type="entry name" value="Ribosomal_bL12_C"/>
</dbReference>
<feature type="region of interest" description="Disordered" evidence="4">
    <location>
        <begin position="1"/>
        <end position="37"/>
    </location>
</feature>
<dbReference type="AlphaFoldDB" id="A0A250X2M7"/>
<dbReference type="FunFam" id="3.30.1390.10:FF:000001">
    <property type="entry name" value="50S ribosomal protein L7/L12"/>
    <property type="match status" value="1"/>
</dbReference>
<dbReference type="InterPro" id="IPR014719">
    <property type="entry name" value="Ribosomal_bL12_C/ClpS-like"/>
</dbReference>
<evidence type="ECO:0000256" key="1">
    <source>
        <dbReference type="ARBA" id="ARBA00007197"/>
    </source>
</evidence>
<feature type="compositionally biased region" description="Low complexity" evidence="4">
    <location>
        <begin position="11"/>
        <end position="28"/>
    </location>
</feature>
<name>A0A250X2M7_9CHLO</name>
<comment type="similarity">
    <text evidence="1">Belongs to the bacterial ribosomal protein bL12 family.</text>
</comment>
<dbReference type="GO" id="GO:0003729">
    <property type="term" value="F:mRNA binding"/>
    <property type="evidence" value="ECO:0007669"/>
    <property type="project" value="TreeGrafter"/>
</dbReference>
<dbReference type="PANTHER" id="PTHR45987">
    <property type="entry name" value="39S RIBOSOMAL PROTEIN L12"/>
    <property type="match status" value="1"/>
</dbReference>
<proteinExistence type="inferred from homology"/>
<dbReference type="GO" id="GO:0003735">
    <property type="term" value="F:structural constituent of ribosome"/>
    <property type="evidence" value="ECO:0007669"/>
    <property type="project" value="InterPro"/>
</dbReference>
<dbReference type="PANTHER" id="PTHR45987:SF4">
    <property type="entry name" value="LARGE RIBOSOMAL SUBUNIT PROTEIN BL12M"/>
    <property type="match status" value="1"/>
</dbReference>